<keyword evidence="1" id="KW-1133">Transmembrane helix</keyword>
<proteinExistence type="predicted"/>
<feature type="transmembrane region" description="Helical" evidence="1">
    <location>
        <begin position="144"/>
        <end position="167"/>
    </location>
</feature>
<protein>
    <submittedName>
        <fullName evidence="2">Uncharacterized protein</fullName>
    </submittedName>
</protein>
<name>A0ABX5Q1Y2_9FLAO</name>
<evidence type="ECO:0000313" key="3">
    <source>
        <dbReference type="Proteomes" id="UP000248584"/>
    </source>
</evidence>
<dbReference type="Proteomes" id="UP000248584">
    <property type="component" value="Unassembled WGS sequence"/>
</dbReference>
<keyword evidence="1" id="KW-0472">Membrane</keyword>
<accession>A0ABX5Q1Y2</accession>
<keyword evidence="3" id="KW-1185">Reference proteome</keyword>
<comment type="caution">
    <text evidence="2">The sequence shown here is derived from an EMBL/GenBank/DDBJ whole genome shotgun (WGS) entry which is preliminary data.</text>
</comment>
<evidence type="ECO:0000313" key="2">
    <source>
        <dbReference type="EMBL" id="PZX44074.1"/>
    </source>
</evidence>
<keyword evidence="1" id="KW-0812">Transmembrane</keyword>
<dbReference type="EMBL" id="QKZR01000001">
    <property type="protein sequence ID" value="PZX44074.1"/>
    <property type="molecule type" value="Genomic_DNA"/>
</dbReference>
<reference evidence="2 3" key="1">
    <citation type="submission" date="2018-06" db="EMBL/GenBank/DDBJ databases">
        <title>Genomic Encyclopedia of Archaeal and Bacterial Type Strains, Phase II (KMG-II): from individual species to whole genera.</title>
        <authorList>
            <person name="Goeker M."/>
        </authorList>
    </citation>
    <scope>NUCLEOTIDE SEQUENCE [LARGE SCALE GENOMIC DNA]</scope>
    <source>
        <strain evidence="2 3">DSM 17205</strain>
    </source>
</reference>
<gene>
    <name evidence="2" type="ORF">LX97_01082</name>
</gene>
<organism evidence="2 3">
    <name type="scientific">Nonlabens dokdonensis</name>
    <dbReference type="NCBI Taxonomy" id="328515"/>
    <lineage>
        <taxon>Bacteria</taxon>
        <taxon>Pseudomonadati</taxon>
        <taxon>Bacteroidota</taxon>
        <taxon>Flavobacteriia</taxon>
        <taxon>Flavobacteriales</taxon>
        <taxon>Flavobacteriaceae</taxon>
        <taxon>Nonlabens</taxon>
    </lineage>
</organism>
<dbReference type="RefSeq" id="WP_015361913.1">
    <property type="nucleotide sequence ID" value="NZ_QKZR01000001.1"/>
</dbReference>
<feature type="transmembrane region" description="Helical" evidence="1">
    <location>
        <begin position="101"/>
        <end position="124"/>
    </location>
</feature>
<feature type="transmembrane region" description="Helical" evidence="1">
    <location>
        <begin position="63"/>
        <end position="89"/>
    </location>
</feature>
<feature type="transmembrane region" description="Helical" evidence="1">
    <location>
        <begin position="7"/>
        <end position="28"/>
    </location>
</feature>
<evidence type="ECO:0000256" key="1">
    <source>
        <dbReference type="SAM" id="Phobius"/>
    </source>
</evidence>
<sequence length="180" mass="20069">MPKIIKRAFIIIIFTLLAIMTAALYGALHDQISYSISPEYFTKLKFQQFGLNEYGLGSDRMNAAVVGILSTWWTGLFGGLIQGLVGLIQPKEMFWKSVFGAIIRTFIFAICLGLLGIVLGWFVISEFNTQWLIPESVIDRKAFLTVGTMHTSSYAGGLIGLMIGIIYQVKLKIKYKSNSL</sequence>